<proteinExistence type="predicted"/>
<protein>
    <recommendedName>
        <fullName evidence="3">Nucleoside 2-deoxyribosyltransferase</fullName>
    </recommendedName>
</protein>
<evidence type="ECO:0000313" key="1">
    <source>
        <dbReference type="EMBL" id="PJE62397.1"/>
    </source>
</evidence>
<dbReference type="AlphaFoldDB" id="A0A2M8KR51"/>
<dbReference type="Proteomes" id="UP000229554">
    <property type="component" value="Unassembled WGS sequence"/>
</dbReference>
<dbReference type="SUPFAM" id="SSF52309">
    <property type="entry name" value="N-(deoxy)ribosyltransferase-like"/>
    <property type="match status" value="1"/>
</dbReference>
<comment type="caution">
    <text evidence="1">The sequence shown here is derived from an EMBL/GenBank/DDBJ whole genome shotgun (WGS) entry which is preliminary data.</text>
</comment>
<accession>A0A2M8KR51</accession>
<dbReference type="Gene3D" id="3.40.50.450">
    <property type="match status" value="1"/>
</dbReference>
<name>A0A2M8KR51_9BACT</name>
<evidence type="ECO:0000313" key="2">
    <source>
        <dbReference type="Proteomes" id="UP000229554"/>
    </source>
</evidence>
<gene>
    <name evidence="1" type="ORF">COU88_05260</name>
</gene>
<dbReference type="EMBL" id="PFED01000212">
    <property type="protein sequence ID" value="PJE62397.1"/>
    <property type="molecule type" value="Genomic_DNA"/>
</dbReference>
<organism evidence="1 2">
    <name type="scientific">Candidatus Roizmanbacteria bacterium CG10_big_fil_rev_8_21_14_0_10_39_6</name>
    <dbReference type="NCBI Taxonomy" id="1974853"/>
    <lineage>
        <taxon>Bacteria</taxon>
        <taxon>Candidatus Roizmaniibacteriota</taxon>
    </lineage>
</organism>
<sequence>MQQIYVAHSRKFDYKKELYVPLRNANLNHQYTIILPHETDDFINSKEIIKQSHFVIAEVSFPSLGEGVELGWADSFNIPIICIYRKGNKPSGSLKTLTKTIIPYSSATDMISKLENFLSAATKITPSMLIKI</sequence>
<evidence type="ECO:0008006" key="3">
    <source>
        <dbReference type="Google" id="ProtNLM"/>
    </source>
</evidence>
<reference evidence="2" key="1">
    <citation type="submission" date="2017-09" db="EMBL/GenBank/DDBJ databases">
        <title>Depth-based differentiation of microbial function through sediment-hosted aquifers and enrichment of novel symbionts in the deep terrestrial subsurface.</title>
        <authorList>
            <person name="Probst A.J."/>
            <person name="Ladd B."/>
            <person name="Jarett J.K."/>
            <person name="Geller-Mcgrath D.E."/>
            <person name="Sieber C.M.K."/>
            <person name="Emerson J.B."/>
            <person name="Anantharaman K."/>
            <person name="Thomas B.C."/>
            <person name="Malmstrom R."/>
            <person name="Stieglmeier M."/>
            <person name="Klingl A."/>
            <person name="Woyke T."/>
            <person name="Ryan C.M."/>
            <person name="Banfield J.F."/>
        </authorList>
    </citation>
    <scope>NUCLEOTIDE SEQUENCE [LARGE SCALE GENOMIC DNA]</scope>
</reference>